<gene>
    <name evidence="2" type="ORF">WISP_83392</name>
</gene>
<dbReference type="Proteomes" id="UP001145742">
    <property type="component" value="Unassembled WGS sequence"/>
</dbReference>
<evidence type="ECO:0000256" key="1">
    <source>
        <dbReference type="SAM" id="MobiDB-lite"/>
    </source>
</evidence>
<accession>A0ABQ9D3Z3</accession>
<sequence length="109" mass="12076">MISAREAESHHPSGVSAEEKARAQLRAATAVSRIIALHSFCTVNTITADFKGNQIQQVPKKENNKRHQGRQIPLEITGDYPGKDKKIQCKLDIKCNNSSKIPFYGKSEA</sequence>
<evidence type="ECO:0000313" key="2">
    <source>
        <dbReference type="EMBL" id="KAJ7414620.1"/>
    </source>
</evidence>
<organism evidence="2 3">
    <name type="scientific">Willisornis vidua</name>
    <name type="common">Xingu scale-backed antbird</name>
    <dbReference type="NCBI Taxonomy" id="1566151"/>
    <lineage>
        <taxon>Eukaryota</taxon>
        <taxon>Metazoa</taxon>
        <taxon>Chordata</taxon>
        <taxon>Craniata</taxon>
        <taxon>Vertebrata</taxon>
        <taxon>Euteleostomi</taxon>
        <taxon>Archelosauria</taxon>
        <taxon>Archosauria</taxon>
        <taxon>Dinosauria</taxon>
        <taxon>Saurischia</taxon>
        <taxon>Theropoda</taxon>
        <taxon>Coelurosauria</taxon>
        <taxon>Aves</taxon>
        <taxon>Neognathae</taxon>
        <taxon>Neoaves</taxon>
        <taxon>Telluraves</taxon>
        <taxon>Australaves</taxon>
        <taxon>Passeriformes</taxon>
        <taxon>Thamnophilidae</taxon>
        <taxon>Willisornis</taxon>
    </lineage>
</organism>
<feature type="region of interest" description="Disordered" evidence="1">
    <location>
        <begin position="1"/>
        <end position="22"/>
    </location>
</feature>
<protein>
    <submittedName>
        <fullName evidence="2">Uncharacterized protein</fullName>
    </submittedName>
</protein>
<proteinExistence type="predicted"/>
<reference evidence="2" key="1">
    <citation type="submission" date="2019-10" db="EMBL/GenBank/DDBJ databases">
        <authorList>
            <person name="Soares A.E.R."/>
            <person name="Aleixo A."/>
            <person name="Schneider P."/>
            <person name="Miyaki C.Y."/>
            <person name="Schneider M.P."/>
            <person name="Mello C."/>
            <person name="Vasconcelos A.T.R."/>
        </authorList>
    </citation>
    <scope>NUCLEOTIDE SEQUENCE</scope>
    <source>
        <tissue evidence="2">Muscle</tissue>
    </source>
</reference>
<evidence type="ECO:0000313" key="3">
    <source>
        <dbReference type="Proteomes" id="UP001145742"/>
    </source>
</evidence>
<keyword evidence="3" id="KW-1185">Reference proteome</keyword>
<name>A0ABQ9D3Z3_9PASS</name>
<dbReference type="EMBL" id="WHWB01034041">
    <property type="protein sequence ID" value="KAJ7414620.1"/>
    <property type="molecule type" value="Genomic_DNA"/>
</dbReference>
<comment type="caution">
    <text evidence="2">The sequence shown here is derived from an EMBL/GenBank/DDBJ whole genome shotgun (WGS) entry which is preliminary data.</text>
</comment>